<keyword evidence="3" id="KW-1185">Reference proteome</keyword>
<organism evidence="2 3">
    <name type="scientific">Phenylobacterium deserti</name>
    <dbReference type="NCBI Taxonomy" id="1914756"/>
    <lineage>
        <taxon>Bacteria</taxon>
        <taxon>Pseudomonadati</taxon>
        <taxon>Pseudomonadota</taxon>
        <taxon>Alphaproteobacteria</taxon>
        <taxon>Caulobacterales</taxon>
        <taxon>Caulobacteraceae</taxon>
        <taxon>Phenylobacterium</taxon>
    </lineage>
</organism>
<sequence>MKFVTLAALAALAAAPAIAQTAPAGQSAPAQAPAAASDKVSVKTTPVSELVKNPKAKAVLEKALPEIPQYYDQIGSMTLTQVMPLSQGAITQATLDALQAEFDKL</sequence>
<evidence type="ECO:0000313" key="3">
    <source>
        <dbReference type="Proteomes" id="UP000249725"/>
    </source>
</evidence>
<dbReference type="AlphaFoldDB" id="A0A328A9F0"/>
<gene>
    <name evidence="2" type="ORF">DJ018_17685</name>
</gene>
<keyword evidence="1" id="KW-0732">Signal</keyword>
<dbReference type="OrthoDB" id="7211154at2"/>
<comment type="caution">
    <text evidence="2">The sequence shown here is derived from an EMBL/GenBank/DDBJ whole genome shotgun (WGS) entry which is preliminary data.</text>
</comment>
<evidence type="ECO:0000256" key="1">
    <source>
        <dbReference type="SAM" id="SignalP"/>
    </source>
</evidence>
<name>A0A328A9F0_9CAUL</name>
<dbReference type="Proteomes" id="UP000249725">
    <property type="component" value="Unassembled WGS sequence"/>
</dbReference>
<dbReference type="RefSeq" id="WP_111516297.1">
    <property type="nucleotide sequence ID" value="NZ_QFYR01000005.1"/>
</dbReference>
<evidence type="ECO:0000313" key="2">
    <source>
        <dbReference type="EMBL" id="RAK50987.1"/>
    </source>
</evidence>
<dbReference type="EMBL" id="QFYR01000005">
    <property type="protein sequence ID" value="RAK50987.1"/>
    <property type="molecule type" value="Genomic_DNA"/>
</dbReference>
<protein>
    <submittedName>
        <fullName evidence="2">Uncharacterized protein</fullName>
    </submittedName>
</protein>
<accession>A0A328A9F0</accession>
<feature type="signal peptide" evidence="1">
    <location>
        <begin position="1"/>
        <end position="19"/>
    </location>
</feature>
<proteinExistence type="predicted"/>
<feature type="chain" id="PRO_5016260559" evidence="1">
    <location>
        <begin position="20"/>
        <end position="105"/>
    </location>
</feature>
<reference evidence="3" key="1">
    <citation type="submission" date="2018-05" db="EMBL/GenBank/DDBJ databases">
        <authorList>
            <person name="Li X."/>
        </authorList>
    </citation>
    <scope>NUCLEOTIDE SEQUENCE [LARGE SCALE GENOMIC DNA]</scope>
    <source>
        <strain evidence="3">YIM 73061</strain>
    </source>
</reference>